<protein>
    <submittedName>
        <fullName evidence="11">Chemotaxis protein</fullName>
    </submittedName>
</protein>
<comment type="subcellular location">
    <subcellularLocation>
        <location evidence="1">Cell membrane</location>
    </subcellularLocation>
</comment>
<dbReference type="EMBL" id="CP032419">
    <property type="protein sequence ID" value="AYC35057.1"/>
    <property type="molecule type" value="Genomic_DNA"/>
</dbReference>
<dbReference type="GO" id="GO:0007165">
    <property type="term" value="P:signal transduction"/>
    <property type="evidence" value="ECO:0007669"/>
    <property type="project" value="UniProtKB-KW"/>
</dbReference>
<dbReference type="PANTHER" id="PTHR32089:SF112">
    <property type="entry name" value="LYSOZYME-LIKE PROTEIN-RELATED"/>
    <property type="match status" value="1"/>
</dbReference>
<dbReference type="SMART" id="SM00283">
    <property type="entry name" value="MA"/>
    <property type="match status" value="1"/>
</dbReference>
<dbReference type="PANTHER" id="PTHR32089">
    <property type="entry name" value="METHYL-ACCEPTING CHEMOTAXIS PROTEIN MCPB"/>
    <property type="match status" value="1"/>
</dbReference>
<evidence type="ECO:0000256" key="2">
    <source>
        <dbReference type="ARBA" id="ARBA00022475"/>
    </source>
</evidence>
<keyword evidence="4" id="KW-0812">Transmembrane</keyword>
<organism evidence="11 12">
    <name type="scientific">Pseudomonas cavernae</name>
    <dbReference type="NCBI Taxonomy" id="2320867"/>
    <lineage>
        <taxon>Bacteria</taxon>
        <taxon>Pseudomonadati</taxon>
        <taxon>Pseudomonadota</taxon>
        <taxon>Gammaproteobacteria</taxon>
        <taxon>Pseudomonadales</taxon>
        <taxon>Pseudomonadaceae</taxon>
        <taxon>Pseudomonas</taxon>
    </lineage>
</organism>
<dbReference type="KEGG" id="pcav:D3880_08610"/>
<accession>A0A385Z9T7</accession>
<keyword evidence="7 9" id="KW-0807">Transducer</keyword>
<evidence type="ECO:0000256" key="4">
    <source>
        <dbReference type="ARBA" id="ARBA00022692"/>
    </source>
</evidence>
<dbReference type="Gene3D" id="1.10.287.950">
    <property type="entry name" value="Methyl-accepting chemotaxis protein"/>
    <property type="match status" value="1"/>
</dbReference>
<evidence type="ECO:0000256" key="9">
    <source>
        <dbReference type="PROSITE-ProRule" id="PRU00284"/>
    </source>
</evidence>
<evidence type="ECO:0000256" key="5">
    <source>
        <dbReference type="ARBA" id="ARBA00022989"/>
    </source>
</evidence>
<dbReference type="GO" id="GO:0004888">
    <property type="term" value="F:transmembrane signaling receptor activity"/>
    <property type="evidence" value="ECO:0007669"/>
    <property type="project" value="InterPro"/>
</dbReference>
<evidence type="ECO:0000256" key="7">
    <source>
        <dbReference type="ARBA" id="ARBA00023224"/>
    </source>
</evidence>
<evidence type="ECO:0000313" key="11">
    <source>
        <dbReference type="EMBL" id="AYC35057.1"/>
    </source>
</evidence>
<feature type="domain" description="Methyl-accepting transducer" evidence="10">
    <location>
        <begin position="13"/>
        <end position="215"/>
    </location>
</feature>
<dbReference type="Proteomes" id="UP000265560">
    <property type="component" value="Chromosome"/>
</dbReference>
<evidence type="ECO:0000259" key="10">
    <source>
        <dbReference type="PROSITE" id="PS50111"/>
    </source>
</evidence>
<name>A0A385Z9T7_9PSED</name>
<dbReference type="GO" id="GO:0006935">
    <property type="term" value="P:chemotaxis"/>
    <property type="evidence" value="ECO:0007669"/>
    <property type="project" value="InterPro"/>
</dbReference>
<dbReference type="GO" id="GO:0005886">
    <property type="term" value="C:plasma membrane"/>
    <property type="evidence" value="ECO:0007669"/>
    <property type="project" value="UniProtKB-SubCell"/>
</dbReference>
<sequence>MLPEPPRAEPDRQLQATLGELAEAIGQTEQDMRFADQLARTAGGKVAASAESIQASAGILGDLDSSMAHIAQAFDELGGQSVRIGALVGSIQDIARQTNLLALNAAIEAARAGEHGRGFAVVADEVRNLSKRAADSSAQIRQIAEGLEKSAEEARLGIDQLGASTRLGLEKSAVALQAMDDMRGAAAARLEIVERIMLRLGSQRELALSAGRLAE</sequence>
<dbReference type="OrthoDB" id="9765653at2"/>
<dbReference type="SUPFAM" id="SSF58104">
    <property type="entry name" value="Methyl-accepting chemotaxis protein (MCP) signaling domain"/>
    <property type="match status" value="1"/>
</dbReference>
<keyword evidence="5" id="KW-1133">Transmembrane helix</keyword>
<comment type="similarity">
    <text evidence="8">Belongs to the methyl-accepting chemotaxis (MCP) protein family.</text>
</comment>
<dbReference type="Pfam" id="PF00015">
    <property type="entry name" value="MCPsignal"/>
    <property type="match status" value="1"/>
</dbReference>
<proteinExistence type="inferred from homology"/>
<gene>
    <name evidence="11" type="ORF">D3880_08610</name>
</gene>
<evidence type="ECO:0000313" key="12">
    <source>
        <dbReference type="Proteomes" id="UP000265560"/>
    </source>
</evidence>
<keyword evidence="12" id="KW-1185">Reference proteome</keyword>
<evidence type="ECO:0000256" key="3">
    <source>
        <dbReference type="ARBA" id="ARBA00022481"/>
    </source>
</evidence>
<keyword evidence="6" id="KW-0472">Membrane</keyword>
<evidence type="ECO:0000256" key="1">
    <source>
        <dbReference type="ARBA" id="ARBA00004236"/>
    </source>
</evidence>
<dbReference type="AlphaFoldDB" id="A0A385Z9T7"/>
<evidence type="ECO:0000256" key="8">
    <source>
        <dbReference type="ARBA" id="ARBA00029447"/>
    </source>
</evidence>
<dbReference type="PRINTS" id="PR00260">
    <property type="entry name" value="CHEMTRNSDUCR"/>
</dbReference>
<dbReference type="PROSITE" id="PS50111">
    <property type="entry name" value="CHEMOTAXIS_TRANSDUC_2"/>
    <property type="match status" value="1"/>
</dbReference>
<dbReference type="InterPro" id="IPR004090">
    <property type="entry name" value="Chemotax_Me-accpt_rcpt"/>
</dbReference>
<dbReference type="InterPro" id="IPR004089">
    <property type="entry name" value="MCPsignal_dom"/>
</dbReference>
<keyword evidence="3" id="KW-0488">Methylation</keyword>
<reference evidence="12" key="1">
    <citation type="submission" date="2018-09" db="EMBL/GenBank/DDBJ databases">
        <authorList>
            <person name="Zhu H."/>
        </authorList>
    </citation>
    <scope>NUCLEOTIDE SEQUENCE [LARGE SCALE GENOMIC DNA]</scope>
    <source>
        <strain evidence="12">K2W31S-8</strain>
    </source>
</reference>
<keyword evidence="2" id="KW-1003">Cell membrane</keyword>
<evidence type="ECO:0000256" key="6">
    <source>
        <dbReference type="ARBA" id="ARBA00023136"/>
    </source>
</evidence>